<name>A0AAD5U0F8_9FUNG</name>
<feature type="transmembrane region" description="Helical" evidence="2">
    <location>
        <begin position="83"/>
        <end position="103"/>
    </location>
</feature>
<feature type="compositionally biased region" description="Polar residues" evidence="1">
    <location>
        <begin position="1"/>
        <end position="18"/>
    </location>
</feature>
<keyword evidence="2" id="KW-1133">Transmembrane helix</keyword>
<evidence type="ECO:0000256" key="1">
    <source>
        <dbReference type="SAM" id="MobiDB-lite"/>
    </source>
</evidence>
<evidence type="ECO:0000256" key="2">
    <source>
        <dbReference type="SAM" id="Phobius"/>
    </source>
</evidence>
<comment type="caution">
    <text evidence="3">The sequence shown here is derived from an EMBL/GenBank/DDBJ whole genome shotgun (WGS) entry which is preliminary data.</text>
</comment>
<gene>
    <name evidence="3" type="ORF">HK099_004678</name>
</gene>
<protein>
    <submittedName>
        <fullName evidence="3">Uncharacterized protein</fullName>
    </submittedName>
</protein>
<keyword evidence="2" id="KW-0812">Transmembrane</keyword>
<reference evidence="3" key="1">
    <citation type="submission" date="2020-05" db="EMBL/GenBank/DDBJ databases">
        <title>Phylogenomic resolution of chytrid fungi.</title>
        <authorList>
            <person name="Stajich J.E."/>
            <person name="Amses K."/>
            <person name="Simmons R."/>
            <person name="Seto K."/>
            <person name="Myers J."/>
            <person name="Bonds A."/>
            <person name="Quandt C.A."/>
            <person name="Barry K."/>
            <person name="Liu P."/>
            <person name="Grigoriev I."/>
            <person name="Longcore J.E."/>
            <person name="James T.Y."/>
        </authorList>
    </citation>
    <scope>NUCLEOTIDE SEQUENCE</scope>
    <source>
        <strain evidence="3">JEL0476</strain>
    </source>
</reference>
<feature type="region of interest" description="Disordered" evidence="1">
    <location>
        <begin position="1"/>
        <end position="21"/>
    </location>
</feature>
<evidence type="ECO:0000313" key="3">
    <source>
        <dbReference type="EMBL" id="KAJ3219459.1"/>
    </source>
</evidence>
<organism evidence="3 4">
    <name type="scientific">Clydaea vesicula</name>
    <dbReference type="NCBI Taxonomy" id="447962"/>
    <lineage>
        <taxon>Eukaryota</taxon>
        <taxon>Fungi</taxon>
        <taxon>Fungi incertae sedis</taxon>
        <taxon>Chytridiomycota</taxon>
        <taxon>Chytridiomycota incertae sedis</taxon>
        <taxon>Chytridiomycetes</taxon>
        <taxon>Lobulomycetales</taxon>
        <taxon>Lobulomycetaceae</taxon>
        <taxon>Clydaea</taxon>
    </lineage>
</organism>
<sequence>MRSSTDVNEVSAQNTDLPNQPYPTALQSYEQIELSDVLPNYSPLTNIQLPSQNQFLRSQTTLKSNEEAIIKLIRKLIKIKKKIFVVMFLLTAFIVFCCIFWGIRSFQQFSFVKPDALKSNLAETGLIEFENYLITEKQNRTVIELDFNNLGWGKDSDGVSFTAAYPSIPVPSMKYYTTIAANKMTYVYDLSTLSNIDMDWYGISAPDFIEGEMFVLANLGLSLPFDGPVIPTFDRNFNGLEVPIPHSYSLYDDEIKMIQTVCKKNVQYEVPVDEINNITTTVTIYNTINIGCSWYFKKLLNGTRTIQAMPIAILEAGILKYDHVALPLYSSSPHAGIKVSYPPIRLGKKFVSYGVIFEIKCNEEVDKPRLRTSETPIIRNNLQYH</sequence>
<dbReference type="EMBL" id="JADGJW010000338">
    <property type="protein sequence ID" value="KAJ3219459.1"/>
    <property type="molecule type" value="Genomic_DNA"/>
</dbReference>
<keyword evidence="4" id="KW-1185">Reference proteome</keyword>
<evidence type="ECO:0000313" key="4">
    <source>
        <dbReference type="Proteomes" id="UP001211065"/>
    </source>
</evidence>
<dbReference type="Proteomes" id="UP001211065">
    <property type="component" value="Unassembled WGS sequence"/>
</dbReference>
<keyword evidence="2" id="KW-0472">Membrane</keyword>
<proteinExistence type="predicted"/>
<dbReference type="AlphaFoldDB" id="A0AAD5U0F8"/>
<accession>A0AAD5U0F8</accession>